<feature type="signal peptide" evidence="1">
    <location>
        <begin position="1"/>
        <end position="18"/>
    </location>
</feature>
<keyword evidence="4" id="KW-1185">Reference proteome</keyword>
<dbReference type="EMBL" id="BMHT01000002">
    <property type="protein sequence ID" value="GGF03245.1"/>
    <property type="molecule type" value="Genomic_DNA"/>
</dbReference>
<dbReference type="Pfam" id="PF00149">
    <property type="entry name" value="Metallophos"/>
    <property type="match status" value="1"/>
</dbReference>
<comment type="caution">
    <text evidence="3">The sequence shown here is derived from an EMBL/GenBank/DDBJ whole genome shotgun (WGS) entry which is preliminary data.</text>
</comment>
<dbReference type="RefSeq" id="WP_188812239.1">
    <property type="nucleotide sequence ID" value="NZ_BMHT01000002.1"/>
</dbReference>
<dbReference type="InterPro" id="IPR051918">
    <property type="entry name" value="STPP_CPPED1"/>
</dbReference>
<protein>
    <submittedName>
        <fullName evidence="3">Phosphoesterase</fullName>
    </submittedName>
</protein>
<keyword evidence="1" id="KW-0732">Signal</keyword>
<dbReference type="Gene3D" id="3.60.21.10">
    <property type="match status" value="1"/>
</dbReference>
<proteinExistence type="predicted"/>
<accession>A0ABQ1TVM5</accession>
<evidence type="ECO:0000259" key="2">
    <source>
        <dbReference type="Pfam" id="PF00149"/>
    </source>
</evidence>
<sequence>MLLPFRSYLRLGLTLASAALLISSCELLEFSPNDVRAPDAQRDLTRQNLERLAQQPNPTGGDTLRFAFTADSQRYYDELDPLVSSLNQQRNLALVIVGGDISDFGLGREMRWVNGKLKQLRVPYFTVIGNHDHVGNGRAAYQEIFGPLNYSFTYAGTRFILTDTNGREYGFNGQVPNVPWLQQQLADTVGVRRQVAICHVPPFDGDFDPSLTTSYARALAAAPRLVFNLSGHIDKFGVSQPYNDNVTYISGYSVEQRQYLLLTLWGDKEYKLESIAY</sequence>
<dbReference type="SUPFAM" id="SSF56300">
    <property type="entry name" value="Metallo-dependent phosphatases"/>
    <property type="match status" value="1"/>
</dbReference>
<feature type="domain" description="Calcineurin-like phosphoesterase" evidence="2">
    <location>
        <begin position="64"/>
        <end position="233"/>
    </location>
</feature>
<gene>
    <name evidence="3" type="ORF">GCM10011383_12760</name>
</gene>
<dbReference type="PROSITE" id="PS51257">
    <property type="entry name" value="PROKAR_LIPOPROTEIN"/>
    <property type="match status" value="1"/>
</dbReference>
<feature type="chain" id="PRO_5046342902" evidence="1">
    <location>
        <begin position="19"/>
        <end position="277"/>
    </location>
</feature>
<dbReference type="InterPro" id="IPR029052">
    <property type="entry name" value="Metallo-depent_PP-like"/>
</dbReference>
<dbReference type="InterPro" id="IPR004843">
    <property type="entry name" value="Calcineurin-like_PHP"/>
</dbReference>
<dbReference type="PANTHER" id="PTHR43143:SF1">
    <property type="entry name" value="SERINE_THREONINE-PROTEIN PHOSPHATASE CPPED1"/>
    <property type="match status" value="1"/>
</dbReference>
<organism evidence="3 4">
    <name type="scientific">Hymenobacter cavernae</name>
    <dbReference type="NCBI Taxonomy" id="2044852"/>
    <lineage>
        <taxon>Bacteria</taxon>
        <taxon>Pseudomonadati</taxon>
        <taxon>Bacteroidota</taxon>
        <taxon>Cytophagia</taxon>
        <taxon>Cytophagales</taxon>
        <taxon>Hymenobacteraceae</taxon>
        <taxon>Hymenobacter</taxon>
    </lineage>
</organism>
<reference evidence="4" key="1">
    <citation type="journal article" date="2019" name="Int. J. Syst. Evol. Microbiol.">
        <title>The Global Catalogue of Microorganisms (GCM) 10K type strain sequencing project: providing services to taxonomists for standard genome sequencing and annotation.</title>
        <authorList>
            <consortium name="The Broad Institute Genomics Platform"/>
            <consortium name="The Broad Institute Genome Sequencing Center for Infectious Disease"/>
            <person name="Wu L."/>
            <person name="Ma J."/>
        </authorList>
    </citation>
    <scope>NUCLEOTIDE SEQUENCE [LARGE SCALE GENOMIC DNA]</scope>
    <source>
        <strain evidence="4">CGMCC 1.15197</strain>
    </source>
</reference>
<dbReference type="PANTHER" id="PTHR43143">
    <property type="entry name" value="METALLOPHOSPHOESTERASE, CALCINEURIN SUPERFAMILY"/>
    <property type="match status" value="1"/>
</dbReference>
<evidence type="ECO:0000313" key="4">
    <source>
        <dbReference type="Proteomes" id="UP000632273"/>
    </source>
</evidence>
<dbReference type="Proteomes" id="UP000632273">
    <property type="component" value="Unassembled WGS sequence"/>
</dbReference>
<evidence type="ECO:0000256" key="1">
    <source>
        <dbReference type="SAM" id="SignalP"/>
    </source>
</evidence>
<name>A0ABQ1TVM5_9BACT</name>
<evidence type="ECO:0000313" key="3">
    <source>
        <dbReference type="EMBL" id="GGF03245.1"/>
    </source>
</evidence>